<evidence type="ECO:0000313" key="2">
    <source>
        <dbReference type="Proteomes" id="UP000230750"/>
    </source>
</evidence>
<protein>
    <recommendedName>
        <fullName evidence="3">PH domain-containing protein</fullName>
    </recommendedName>
</protein>
<comment type="caution">
    <text evidence="1">The sequence shown here is derived from an EMBL/GenBank/DDBJ whole genome shotgun (WGS) entry which is preliminary data.</text>
</comment>
<dbReference type="OrthoDB" id="10554708at2759"/>
<name>A0A2G8KMR9_STIJA</name>
<reference evidence="1 2" key="1">
    <citation type="journal article" date="2017" name="PLoS Biol.">
        <title>The sea cucumber genome provides insights into morphological evolution and visceral regeneration.</title>
        <authorList>
            <person name="Zhang X."/>
            <person name="Sun L."/>
            <person name="Yuan J."/>
            <person name="Sun Y."/>
            <person name="Gao Y."/>
            <person name="Zhang L."/>
            <person name="Li S."/>
            <person name="Dai H."/>
            <person name="Hamel J.F."/>
            <person name="Liu C."/>
            <person name="Yu Y."/>
            <person name="Liu S."/>
            <person name="Lin W."/>
            <person name="Guo K."/>
            <person name="Jin S."/>
            <person name="Xu P."/>
            <person name="Storey K.B."/>
            <person name="Huan P."/>
            <person name="Zhang T."/>
            <person name="Zhou Y."/>
            <person name="Zhang J."/>
            <person name="Lin C."/>
            <person name="Li X."/>
            <person name="Xing L."/>
            <person name="Huo D."/>
            <person name="Sun M."/>
            <person name="Wang L."/>
            <person name="Mercier A."/>
            <person name="Li F."/>
            <person name="Yang H."/>
            <person name="Xiang J."/>
        </authorList>
    </citation>
    <scope>NUCLEOTIDE SEQUENCE [LARGE SCALE GENOMIC DNA]</scope>
    <source>
        <strain evidence="1">Shaxun</strain>
        <tissue evidence="1">Muscle</tissue>
    </source>
</reference>
<dbReference type="Proteomes" id="UP000230750">
    <property type="component" value="Unassembled WGS sequence"/>
</dbReference>
<evidence type="ECO:0000313" key="1">
    <source>
        <dbReference type="EMBL" id="PIK49250.1"/>
    </source>
</evidence>
<dbReference type="AlphaFoldDB" id="A0A2G8KMR9"/>
<dbReference type="EMBL" id="MRZV01000474">
    <property type="protein sequence ID" value="PIK49250.1"/>
    <property type="molecule type" value="Genomic_DNA"/>
</dbReference>
<accession>A0A2G8KMR9</accession>
<sequence>MAGVYLTRDIPNEEECQTHKAPETLLTGNATYQTDINPESVDSCETKLSHEIELKVDHNGLHHMDIYRPRVLVNSFPLHRAVLPIGELSNFQVVKSNPNGNVLCVVHQTSVGPKHEFLIFQKREEMQVWIDRVNESLFPGTRRACRRSTEPTPSNIAQTTSRNDKATSAVISCFQEDDEVDDHLLTEDSEVTSAPIASVGVDVNEDTSQLSVAYCYGRSPSITTVVGAGENCQQSRLRHALNYRGDILRIRNCIRCAGLYTGDAIHEINGKGVKCEKTFRDMLKNCRDTAVEVQLTVERLPQADLQLIKIPTTKEIPFTFEGTKVKSVDVEYDEGLFMSAKKGRGFITHVNGDYVPFSSTTLEVRSRMKDFRDEFFLILHHREFAEKLG</sequence>
<evidence type="ECO:0008006" key="3">
    <source>
        <dbReference type="Google" id="ProtNLM"/>
    </source>
</evidence>
<keyword evidence="2" id="KW-1185">Reference proteome</keyword>
<organism evidence="1 2">
    <name type="scientific">Stichopus japonicus</name>
    <name type="common">Sea cucumber</name>
    <dbReference type="NCBI Taxonomy" id="307972"/>
    <lineage>
        <taxon>Eukaryota</taxon>
        <taxon>Metazoa</taxon>
        <taxon>Echinodermata</taxon>
        <taxon>Eleutherozoa</taxon>
        <taxon>Echinozoa</taxon>
        <taxon>Holothuroidea</taxon>
        <taxon>Aspidochirotacea</taxon>
        <taxon>Aspidochirotida</taxon>
        <taxon>Stichopodidae</taxon>
        <taxon>Apostichopus</taxon>
    </lineage>
</organism>
<proteinExistence type="predicted"/>
<gene>
    <name evidence="1" type="ORF">BSL78_13874</name>
</gene>